<evidence type="ECO:0000313" key="1">
    <source>
        <dbReference type="EMBL" id="GLB53767.1"/>
    </source>
</evidence>
<sequence length="76" mass="9065">MFDLPEQNWTLNGRVTKKINKIRYKFSSKFLYNDYYQLLNSTTNFNVSKSLSSIIGIETFFNNYPNIEVNYTKDFS</sequence>
<name>A0A9W6EWE3_9FLAO</name>
<dbReference type="AlphaFoldDB" id="A0A9W6EWE3"/>
<dbReference type="EMBL" id="BRVP01000024">
    <property type="protein sequence ID" value="GLB53767.1"/>
    <property type="molecule type" value="Genomic_DNA"/>
</dbReference>
<keyword evidence="2" id="KW-1185">Reference proteome</keyword>
<comment type="caution">
    <text evidence="1">The sequence shown here is derived from an EMBL/GenBank/DDBJ whole genome shotgun (WGS) entry which is preliminary data.</text>
</comment>
<dbReference type="Proteomes" id="UP001143545">
    <property type="component" value="Unassembled WGS sequence"/>
</dbReference>
<gene>
    <name evidence="1" type="ORF">NBRC110019_28080</name>
</gene>
<proteinExistence type="predicted"/>
<evidence type="ECO:0000313" key="2">
    <source>
        <dbReference type="Proteomes" id="UP001143545"/>
    </source>
</evidence>
<protein>
    <submittedName>
        <fullName evidence="1">Uncharacterized protein</fullName>
    </submittedName>
</protein>
<accession>A0A9W6EWE3</accession>
<organism evidence="1 2">
    <name type="scientific">Neptunitalea chrysea</name>
    <dbReference type="NCBI Taxonomy" id="1647581"/>
    <lineage>
        <taxon>Bacteria</taxon>
        <taxon>Pseudomonadati</taxon>
        <taxon>Bacteroidota</taxon>
        <taxon>Flavobacteriia</taxon>
        <taxon>Flavobacteriales</taxon>
        <taxon>Flavobacteriaceae</taxon>
        <taxon>Neptunitalea</taxon>
    </lineage>
</organism>
<reference evidence="1" key="1">
    <citation type="submission" date="2022-07" db="EMBL/GenBank/DDBJ databases">
        <title>Taxonomy of Novel Oxalotrophic and Methylotrophic Bacteria.</title>
        <authorList>
            <person name="Sahin N."/>
            <person name="Tani A."/>
        </authorList>
    </citation>
    <scope>NUCLEOTIDE SEQUENCE</scope>
    <source>
        <strain evidence="1">AM327</strain>
    </source>
</reference>